<dbReference type="OrthoDB" id="762982at2759"/>
<dbReference type="AlphaFoldDB" id="A0A8V0YT37"/>
<keyword evidence="3" id="KW-1185">Reference proteome</keyword>
<dbReference type="Proteomes" id="UP000000539">
    <property type="component" value="Chromosome 7"/>
</dbReference>
<name>A0A8V0YT37_CHICK</name>
<organism evidence="2 3">
    <name type="scientific">Gallus gallus</name>
    <name type="common">Chicken</name>
    <dbReference type="NCBI Taxonomy" id="9031"/>
    <lineage>
        <taxon>Eukaryota</taxon>
        <taxon>Metazoa</taxon>
        <taxon>Chordata</taxon>
        <taxon>Craniata</taxon>
        <taxon>Vertebrata</taxon>
        <taxon>Euteleostomi</taxon>
        <taxon>Archelosauria</taxon>
        <taxon>Archosauria</taxon>
        <taxon>Dinosauria</taxon>
        <taxon>Saurischia</taxon>
        <taxon>Theropoda</taxon>
        <taxon>Coelurosauria</taxon>
        <taxon>Aves</taxon>
        <taxon>Neognathae</taxon>
        <taxon>Galloanserae</taxon>
        <taxon>Galliformes</taxon>
        <taxon>Phasianidae</taxon>
        <taxon>Phasianinae</taxon>
        <taxon>Gallus</taxon>
    </lineage>
</organism>
<reference evidence="2" key="2">
    <citation type="submission" date="2025-08" db="UniProtKB">
        <authorList>
            <consortium name="Ensembl"/>
        </authorList>
    </citation>
    <scope>IDENTIFICATION</scope>
    <source>
        <strain evidence="2">broiler</strain>
    </source>
</reference>
<evidence type="ECO:0000256" key="1">
    <source>
        <dbReference type="SAM" id="MobiDB-lite"/>
    </source>
</evidence>
<sequence length="59" mass="6378">MEPDGATANETQTESLPSSPNAVSPVPLNNPTGAPRFGTVTPNRIFVGGIDFKVWFHYF</sequence>
<dbReference type="GeneTree" id="ENSGT00530000063480"/>
<gene>
    <name evidence="2" type="primary">BOLL</name>
</gene>
<proteinExistence type="predicted"/>
<feature type="compositionally biased region" description="Polar residues" evidence="1">
    <location>
        <begin position="8"/>
        <end position="32"/>
    </location>
</feature>
<dbReference type="Ensembl" id="ENSGALT00010036512.1">
    <property type="protein sequence ID" value="ENSGALP00010021261.1"/>
    <property type="gene ID" value="ENSGALG00010015152.1"/>
</dbReference>
<evidence type="ECO:0000313" key="3">
    <source>
        <dbReference type="Proteomes" id="UP000000539"/>
    </source>
</evidence>
<protein>
    <submittedName>
        <fullName evidence="2">Boule homolog, RNA binding protein</fullName>
    </submittedName>
</protein>
<feature type="region of interest" description="Disordered" evidence="1">
    <location>
        <begin position="1"/>
        <end position="40"/>
    </location>
</feature>
<reference evidence="2" key="3">
    <citation type="submission" date="2025-09" db="UniProtKB">
        <authorList>
            <consortium name="Ensembl"/>
        </authorList>
    </citation>
    <scope>IDENTIFICATION</scope>
    <source>
        <strain evidence="2">broiler</strain>
    </source>
</reference>
<evidence type="ECO:0000313" key="2">
    <source>
        <dbReference type="Ensembl" id="ENSGALP00010021261.1"/>
    </source>
</evidence>
<reference evidence="2" key="1">
    <citation type="submission" date="2020-11" db="EMBL/GenBank/DDBJ databases">
        <title>Gallus gallus (Chicken) genome, bGalGal1, GRCg7b, maternal haplotype autosomes + Z &amp; W.</title>
        <authorList>
            <person name="Warren W."/>
            <person name="Formenti G."/>
            <person name="Fedrigo O."/>
            <person name="Haase B."/>
            <person name="Mountcastle J."/>
            <person name="Balacco J."/>
            <person name="Tracey A."/>
            <person name="Schneider V."/>
            <person name="Okimoto R."/>
            <person name="Cheng H."/>
            <person name="Hawken R."/>
            <person name="Howe K."/>
            <person name="Jarvis E.D."/>
        </authorList>
    </citation>
    <scope>NUCLEOTIDE SEQUENCE [LARGE SCALE GENOMIC DNA]</scope>
    <source>
        <strain evidence="2">Broiler</strain>
    </source>
</reference>
<accession>A0A8V0YT37</accession>